<dbReference type="AlphaFoldDB" id="A0AAD0KZ63"/>
<reference evidence="2 3" key="1">
    <citation type="submission" date="2017-09" db="EMBL/GenBank/DDBJ databases">
        <title>Predominant Lactobacillus spp. isolated from feces of mice subjected to short-term calorie restriction.</title>
        <authorList>
            <person name="Zhang C."/>
            <person name="Zhao L."/>
            <person name="Pan F."/>
        </authorList>
    </citation>
    <scope>NUCLEOTIDE SEQUENCE [LARGE SCALE GENOMIC DNA]</scope>
    <source>
        <strain evidence="2 3">CR147</strain>
    </source>
</reference>
<protein>
    <submittedName>
        <fullName evidence="2">Uncharacterized protein</fullName>
    </submittedName>
</protein>
<feature type="compositionally biased region" description="Polar residues" evidence="1">
    <location>
        <begin position="61"/>
        <end position="74"/>
    </location>
</feature>
<accession>A0AAD0KZ63</accession>
<name>A0AAD0KZ63_9LACO</name>
<evidence type="ECO:0000313" key="3">
    <source>
        <dbReference type="Proteomes" id="UP000250153"/>
    </source>
</evidence>
<dbReference type="Proteomes" id="UP000250153">
    <property type="component" value="Chromosome"/>
</dbReference>
<organism evidence="2 3">
    <name type="scientific">Ligilactobacillus murinus</name>
    <dbReference type="NCBI Taxonomy" id="1622"/>
    <lineage>
        <taxon>Bacteria</taxon>
        <taxon>Bacillati</taxon>
        <taxon>Bacillota</taxon>
        <taxon>Bacilli</taxon>
        <taxon>Lactobacillales</taxon>
        <taxon>Lactobacillaceae</taxon>
        <taxon>Ligilactobacillus</taxon>
    </lineage>
</organism>
<dbReference type="KEGG" id="lmur:CPS94_09220"/>
<proteinExistence type="predicted"/>
<dbReference type="EMBL" id="CP023565">
    <property type="protein sequence ID" value="AWZ39091.1"/>
    <property type="molecule type" value="Genomic_DNA"/>
</dbReference>
<evidence type="ECO:0000256" key="1">
    <source>
        <dbReference type="SAM" id="MobiDB-lite"/>
    </source>
</evidence>
<feature type="region of interest" description="Disordered" evidence="1">
    <location>
        <begin position="54"/>
        <end position="74"/>
    </location>
</feature>
<gene>
    <name evidence="2" type="ORF">CPS94_09220</name>
</gene>
<sequence>MVKNDSYEMKALDFKATSSIIKGEKGAVKPSHVTHVLASDIDVASVLDTSPEGLYPPFRTTPDSSNKRIANNVK</sequence>
<evidence type="ECO:0000313" key="2">
    <source>
        <dbReference type="EMBL" id="AWZ39091.1"/>
    </source>
</evidence>